<sequence>MARRPWRDDLRRCRDVARLLEALENRLDDEDVQQVFFTPSHDRLELLCWVLISMDPSGVIDDYLSPSVNHEQLRDRIVGVLTPLNDLCGADFEPFVDGTTGHREQRPLWALLLKSAEFAQRNE</sequence>
<protein>
    <submittedName>
        <fullName evidence="1">Uncharacterized protein</fullName>
    </submittedName>
</protein>
<keyword evidence="3" id="KW-1185">Reference proteome</keyword>
<organism evidence="1 3">
    <name type="scientific">Amblyomma americanum</name>
    <name type="common">Lone star tick</name>
    <dbReference type="NCBI Taxonomy" id="6943"/>
    <lineage>
        <taxon>Eukaryota</taxon>
        <taxon>Metazoa</taxon>
        <taxon>Ecdysozoa</taxon>
        <taxon>Arthropoda</taxon>
        <taxon>Chelicerata</taxon>
        <taxon>Arachnida</taxon>
        <taxon>Acari</taxon>
        <taxon>Parasitiformes</taxon>
        <taxon>Ixodida</taxon>
        <taxon>Ixodoidea</taxon>
        <taxon>Ixodidae</taxon>
        <taxon>Amblyomminae</taxon>
        <taxon>Amblyomma</taxon>
    </lineage>
</organism>
<proteinExistence type="predicted"/>
<dbReference type="AlphaFoldDB" id="A0AAQ4DYJ5"/>
<dbReference type="EMBL" id="JARKHS020025383">
    <property type="protein sequence ID" value="KAK8767535.1"/>
    <property type="molecule type" value="Genomic_DNA"/>
</dbReference>
<evidence type="ECO:0000313" key="2">
    <source>
        <dbReference type="EMBL" id="KAK8784144.1"/>
    </source>
</evidence>
<reference evidence="1" key="2">
    <citation type="submission" date="2023-03" db="EMBL/GenBank/DDBJ databases">
        <authorList>
            <person name="Thuy-Boun P."/>
        </authorList>
    </citation>
    <scope>NUCLEOTIDE SEQUENCE</scope>
    <source>
        <strain evidence="1">F_SG_1</strain>
        <tissue evidence="1">Salivary glands</tissue>
    </source>
</reference>
<dbReference type="EMBL" id="JARKHS020004822">
    <property type="protein sequence ID" value="KAK8784144.1"/>
    <property type="molecule type" value="Genomic_DNA"/>
</dbReference>
<name>A0AAQ4DYJ5_AMBAM</name>
<reference evidence="1" key="3">
    <citation type="submission" date="2024-02" db="EMBL/GenBank/DDBJ databases">
        <authorList>
            <person name="Mcdaniel E.A."/>
            <person name="Celebi F.M."/>
            <person name="Reiter T."/>
            <person name="Weiss E.C."/>
            <person name="Chou S."/>
        </authorList>
    </citation>
    <scope>NUCLEOTIDE SEQUENCE</scope>
    <source>
        <strain evidence="1">F_SG_1</strain>
        <tissue evidence="1">Salivary glands</tissue>
    </source>
</reference>
<accession>A0AAQ4DYJ5</accession>
<evidence type="ECO:0000313" key="1">
    <source>
        <dbReference type="EMBL" id="KAK8767535.1"/>
    </source>
</evidence>
<evidence type="ECO:0000313" key="3">
    <source>
        <dbReference type="Proteomes" id="UP001321473"/>
    </source>
</evidence>
<reference evidence="1 3" key="1">
    <citation type="journal article" date="2023" name="Arcadia Sci">
        <title>De novo assembly of a long-read Amblyomma americanum tick genome.</title>
        <authorList>
            <person name="Chou S."/>
            <person name="Poskanzer K.E."/>
            <person name="Rollins M."/>
            <person name="Thuy-Boun P.S."/>
        </authorList>
    </citation>
    <scope>NUCLEOTIDE SEQUENCE [LARGE SCALE GENOMIC DNA]</scope>
    <source>
        <strain evidence="1">F_SG_1</strain>
        <tissue evidence="1">Salivary glands</tissue>
    </source>
</reference>
<gene>
    <name evidence="1" type="ORF">V5799_005685</name>
    <name evidence="2" type="ORF">V5799_009491</name>
</gene>
<comment type="caution">
    <text evidence="1">The sequence shown here is derived from an EMBL/GenBank/DDBJ whole genome shotgun (WGS) entry which is preliminary data.</text>
</comment>
<dbReference type="Proteomes" id="UP001321473">
    <property type="component" value="Unassembled WGS sequence"/>
</dbReference>